<dbReference type="Proteomes" id="UP000316759">
    <property type="component" value="Unassembled WGS sequence"/>
</dbReference>
<evidence type="ECO:0000256" key="1">
    <source>
        <dbReference type="SAM" id="MobiDB-lite"/>
    </source>
</evidence>
<dbReference type="OrthoDB" id="6257403at2759"/>
<organism evidence="2 3">
    <name type="scientific">Fasciola gigantica</name>
    <name type="common">Giant liver fluke</name>
    <dbReference type="NCBI Taxonomy" id="46835"/>
    <lineage>
        <taxon>Eukaryota</taxon>
        <taxon>Metazoa</taxon>
        <taxon>Spiralia</taxon>
        <taxon>Lophotrochozoa</taxon>
        <taxon>Platyhelminthes</taxon>
        <taxon>Trematoda</taxon>
        <taxon>Digenea</taxon>
        <taxon>Plagiorchiida</taxon>
        <taxon>Echinostomata</taxon>
        <taxon>Echinostomatoidea</taxon>
        <taxon>Fasciolidae</taxon>
        <taxon>Fasciola</taxon>
    </lineage>
</organism>
<dbReference type="EMBL" id="SUNJ01006631">
    <property type="protein sequence ID" value="TPP62614.1"/>
    <property type="molecule type" value="Genomic_DNA"/>
</dbReference>
<sequence length="691" mass="75718">MIVSADVHPHDGGFIKTIQAQKNLARSKVGNASTTKSHNNVAELQTIRNMHTTIVEKMKSPKAKLNSEPNSRKHMVNDVPDVPKQSVSREIKSGRRDRSRSQPPISLPRTQMNKLYEGCSSSTQPSKINRRSSGHFDFSERIGGAAIIIPMRDTPTEGNISQNNNSNENNNNIAQTISAHSSGSTKTEHVYRCDSQGTISSAEMSEDETRLFDCSVIAGPIVLTDLRAPSPTSFTSTSSTSTSKDGKVGVVVLSDPETDRYSSMNQRRCHRLIPGEDGTQTLRANIRHQSSRYRPPCRMIIRQPVIDLSQMVLVPFEAESWSGPVLKPRWALTTSERAQLVDSHITSLPDAASSFDKKTRGADDLLSRNRRLFSRKTGSKSRNRCDSTPSSCVTGNNFTTSGQTSSIQEGSDKILMLTYDSDSGASHQSDGWTSEAGQSTKKLTVMNKLLGLINSGTQQRSIHPYVSKSTLGMHVSKGTWTQQKPCQSYSYVVTSIEIGDPTATHTSSEHTRFVPPLSADMEEEGRSNPSESNVSGFVLRDTIYSAKTQLSKYFSGNDRPPNKYPVYHQAREAQSQTGPLPQPPIKNAATCMTSSTFSTLLDPVDQKPRTQTYADLSFTDYATGSGVCVRLADNPPRISGHTVEVQTKLTKSTVNRLYDADVSSCSTAYESVVEFLTPAEDSASPSLKTSR</sequence>
<dbReference type="AlphaFoldDB" id="A0A504YMT8"/>
<feature type="region of interest" description="Disordered" evidence="1">
    <location>
        <begin position="58"/>
        <end position="135"/>
    </location>
</feature>
<proteinExistence type="predicted"/>
<evidence type="ECO:0000313" key="2">
    <source>
        <dbReference type="EMBL" id="TPP62614.1"/>
    </source>
</evidence>
<reference evidence="2 3" key="1">
    <citation type="submission" date="2019-04" db="EMBL/GenBank/DDBJ databases">
        <title>Annotation for the trematode Fasciola gigantica.</title>
        <authorList>
            <person name="Choi Y.-J."/>
        </authorList>
    </citation>
    <scope>NUCLEOTIDE SEQUENCE [LARGE SCALE GENOMIC DNA]</scope>
    <source>
        <strain evidence="2">Uganda_cow_1</strain>
    </source>
</reference>
<keyword evidence="3" id="KW-1185">Reference proteome</keyword>
<feature type="compositionally biased region" description="Polar residues" evidence="1">
    <location>
        <begin position="101"/>
        <end position="127"/>
    </location>
</feature>
<name>A0A504YMT8_FASGI</name>
<dbReference type="STRING" id="46835.A0A504YMT8"/>
<evidence type="ECO:0000313" key="3">
    <source>
        <dbReference type="Proteomes" id="UP000316759"/>
    </source>
</evidence>
<gene>
    <name evidence="2" type="ORF">FGIG_10967</name>
</gene>
<comment type="caution">
    <text evidence="2">The sequence shown here is derived from an EMBL/GenBank/DDBJ whole genome shotgun (WGS) entry which is preliminary data.</text>
</comment>
<feature type="compositionally biased region" description="Basic and acidic residues" evidence="1">
    <location>
        <begin position="87"/>
        <end position="100"/>
    </location>
</feature>
<protein>
    <submittedName>
        <fullName evidence="2">Uncharacterized protein</fullName>
    </submittedName>
</protein>
<accession>A0A504YMT8</accession>